<dbReference type="GO" id="GO:0035556">
    <property type="term" value="P:intracellular signal transduction"/>
    <property type="evidence" value="ECO:0007669"/>
    <property type="project" value="TreeGrafter"/>
</dbReference>
<comment type="similarity">
    <text evidence="12">Belongs to the protein kinase superfamily.</text>
</comment>
<evidence type="ECO:0000256" key="6">
    <source>
        <dbReference type="ARBA" id="ARBA00022782"/>
    </source>
</evidence>
<keyword evidence="4" id="KW-0479">Metal-binding</keyword>
<keyword evidence="9" id="KW-0832">Ubl conjugation</keyword>
<evidence type="ECO:0000256" key="7">
    <source>
        <dbReference type="ARBA" id="ARBA00022840"/>
    </source>
</evidence>
<keyword evidence="12" id="KW-0808">Transferase</keyword>
<evidence type="ECO:0000259" key="13">
    <source>
        <dbReference type="PROSITE" id="PS50011"/>
    </source>
</evidence>
<evidence type="ECO:0000313" key="14">
    <source>
        <dbReference type="Proteomes" id="UP000887572"/>
    </source>
</evidence>
<keyword evidence="8" id="KW-0460">Magnesium</keyword>
<proteinExistence type="inferred from homology"/>
<dbReference type="FunFam" id="1.10.510.10:FF:000571">
    <property type="entry name" value="Maternal embryonic leucine zipper kinase"/>
    <property type="match status" value="1"/>
</dbReference>
<dbReference type="SMART" id="SM00220">
    <property type="entry name" value="S_TKc"/>
    <property type="match status" value="1"/>
</dbReference>
<dbReference type="InterPro" id="IPR008271">
    <property type="entry name" value="Ser/Thr_kinase_AS"/>
</dbReference>
<organism evidence="14 15">
    <name type="scientific">Globodera rostochiensis</name>
    <name type="common">Golden nematode worm</name>
    <name type="synonym">Heterodera rostochiensis</name>
    <dbReference type="NCBI Taxonomy" id="31243"/>
    <lineage>
        <taxon>Eukaryota</taxon>
        <taxon>Metazoa</taxon>
        <taxon>Ecdysozoa</taxon>
        <taxon>Nematoda</taxon>
        <taxon>Chromadorea</taxon>
        <taxon>Rhabditida</taxon>
        <taxon>Tylenchina</taxon>
        <taxon>Tylenchomorpha</taxon>
        <taxon>Tylenchoidea</taxon>
        <taxon>Heteroderidae</taxon>
        <taxon>Heteroderinae</taxon>
        <taxon>Globodera</taxon>
    </lineage>
</organism>
<evidence type="ECO:0000256" key="1">
    <source>
        <dbReference type="ARBA" id="ARBA00001946"/>
    </source>
</evidence>
<dbReference type="GO" id="GO:0007283">
    <property type="term" value="P:spermatogenesis"/>
    <property type="evidence" value="ECO:0007669"/>
    <property type="project" value="UniProtKB-KW"/>
</dbReference>
<keyword evidence="10" id="KW-0744">Spermatogenesis</keyword>
<dbReference type="GO" id="GO:0000226">
    <property type="term" value="P:microtubule cytoskeleton organization"/>
    <property type="evidence" value="ECO:0007669"/>
    <property type="project" value="TreeGrafter"/>
</dbReference>
<dbReference type="GO" id="GO:0050321">
    <property type="term" value="F:tau-protein kinase activity"/>
    <property type="evidence" value="ECO:0007669"/>
    <property type="project" value="TreeGrafter"/>
</dbReference>
<keyword evidence="12" id="KW-0723">Serine/threonine-protein kinase</keyword>
<dbReference type="InterPro" id="IPR017441">
    <property type="entry name" value="Protein_kinase_ATP_BS"/>
</dbReference>
<feature type="domain" description="Protein kinase" evidence="13">
    <location>
        <begin position="38"/>
        <end position="291"/>
    </location>
</feature>
<evidence type="ECO:0000256" key="8">
    <source>
        <dbReference type="ARBA" id="ARBA00022842"/>
    </source>
</evidence>
<keyword evidence="3" id="KW-0597">Phosphoprotein</keyword>
<keyword evidence="6" id="KW-0221">Differentiation</keyword>
<dbReference type="GO" id="GO:0000287">
    <property type="term" value="F:magnesium ion binding"/>
    <property type="evidence" value="ECO:0007669"/>
    <property type="project" value="UniProtKB-ARBA"/>
</dbReference>
<dbReference type="Pfam" id="PF00069">
    <property type="entry name" value="Pkinase"/>
    <property type="match status" value="1"/>
</dbReference>
<dbReference type="PANTHER" id="PTHR24346">
    <property type="entry name" value="MAP/MICROTUBULE AFFINITY-REGULATING KINASE"/>
    <property type="match status" value="1"/>
</dbReference>
<keyword evidence="2" id="KW-0217">Developmental protein</keyword>
<accession>A0A914HEU5</accession>
<sequence length="323" mass="36799">MAFCISASSFFHHRCFSCPERSPSVSHAKPSTTTSSSLFRNFKLGNGRYSKVYKAFHNTAGRYFAIKITDLESVSARFKQKFLPRELSIWRELNHPNLVRLYKDFVKSSYLFEIIDLAVGGDMLTYVRDNGPIEEKKCREWMLQLTDALEYLHCNRISHRDLKLENILIFEAGIIKITDYGFCKQGADLSTTFCGTKSYKAPEILQGIEYDTFKVDIWSFGVVGFVLLTNVMPFRGDVSNAQIVEAQRNRRYKFPSRLGLSQQCRSAIDTLLTFEPNMRPNIYDCVKLPWFASVADVTESSSTSRGNARCTQSTVAALDRARG</sequence>
<evidence type="ECO:0000256" key="4">
    <source>
        <dbReference type="ARBA" id="ARBA00022723"/>
    </source>
</evidence>
<dbReference type="WBParaSite" id="Gr19_v10_g16492.t1">
    <property type="protein sequence ID" value="Gr19_v10_g16492.t1"/>
    <property type="gene ID" value="Gr19_v10_g16492"/>
</dbReference>
<comment type="cofactor">
    <cofactor evidence="1">
        <name>Mg(2+)</name>
        <dbReference type="ChEBI" id="CHEBI:18420"/>
    </cofactor>
</comment>
<evidence type="ECO:0000256" key="9">
    <source>
        <dbReference type="ARBA" id="ARBA00022843"/>
    </source>
</evidence>
<feature type="binding site" evidence="11">
    <location>
        <position position="67"/>
    </location>
    <ligand>
        <name>ATP</name>
        <dbReference type="ChEBI" id="CHEBI:30616"/>
    </ligand>
</feature>
<dbReference type="PANTHER" id="PTHR24346:SF102">
    <property type="entry name" value="TESTIS-SPECIFIC SERINE_THREONINE-PROTEIN KINASE 1"/>
    <property type="match status" value="1"/>
</dbReference>
<dbReference type="GO" id="GO:0030154">
    <property type="term" value="P:cell differentiation"/>
    <property type="evidence" value="ECO:0007669"/>
    <property type="project" value="UniProtKB-KW"/>
</dbReference>
<dbReference type="SUPFAM" id="SSF56112">
    <property type="entry name" value="Protein kinase-like (PK-like)"/>
    <property type="match status" value="1"/>
</dbReference>
<keyword evidence="5 11" id="KW-0547">Nucleotide-binding</keyword>
<evidence type="ECO:0000313" key="15">
    <source>
        <dbReference type="WBParaSite" id="Gr19_v10_g16492.t1"/>
    </source>
</evidence>
<name>A0A914HEU5_GLORO</name>
<dbReference type="InterPro" id="IPR000719">
    <property type="entry name" value="Prot_kinase_dom"/>
</dbReference>
<dbReference type="GO" id="GO:0005524">
    <property type="term" value="F:ATP binding"/>
    <property type="evidence" value="ECO:0007669"/>
    <property type="project" value="UniProtKB-UniRule"/>
</dbReference>
<dbReference type="PROSITE" id="PS00108">
    <property type="entry name" value="PROTEIN_KINASE_ST"/>
    <property type="match status" value="1"/>
</dbReference>
<protein>
    <submittedName>
        <fullName evidence="15">Protein kinase domain-containing protein</fullName>
    </submittedName>
</protein>
<dbReference type="PROSITE" id="PS00107">
    <property type="entry name" value="PROTEIN_KINASE_ATP"/>
    <property type="match status" value="1"/>
</dbReference>
<evidence type="ECO:0000256" key="5">
    <source>
        <dbReference type="ARBA" id="ARBA00022741"/>
    </source>
</evidence>
<dbReference type="AlphaFoldDB" id="A0A914HEU5"/>
<keyword evidence="7 11" id="KW-0067">ATP-binding</keyword>
<dbReference type="Gene3D" id="1.10.510.10">
    <property type="entry name" value="Transferase(Phosphotransferase) domain 1"/>
    <property type="match status" value="1"/>
</dbReference>
<dbReference type="PROSITE" id="PS50011">
    <property type="entry name" value="PROTEIN_KINASE_DOM"/>
    <property type="match status" value="1"/>
</dbReference>
<evidence type="ECO:0000256" key="3">
    <source>
        <dbReference type="ARBA" id="ARBA00022553"/>
    </source>
</evidence>
<dbReference type="GO" id="GO:0005737">
    <property type="term" value="C:cytoplasm"/>
    <property type="evidence" value="ECO:0007669"/>
    <property type="project" value="TreeGrafter"/>
</dbReference>
<evidence type="ECO:0000256" key="12">
    <source>
        <dbReference type="RuleBase" id="RU000304"/>
    </source>
</evidence>
<keyword evidence="14" id="KW-1185">Reference proteome</keyword>
<reference evidence="15" key="1">
    <citation type="submission" date="2022-11" db="UniProtKB">
        <authorList>
            <consortium name="WormBaseParasite"/>
        </authorList>
    </citation>
    <scope>IDENTIFICATION</scope>
</reference>
<evidence type="ECO:0000256" key="2">
    <source>
        <dbReference type="ARBA" id="ARBA00022473"/>
    </source>
</evidence>
<keyword evidence="12" id="KW-0418">Kinase</keyword>
<evidence type="ECO:0000256" key="11">
    <source>
        <dbReference type="PROSITE-ProRule" id="PRU10141"/>
    </source>
</evidence>
<dbReference type="Proteomes" id="UP000887572">
    <property type="component" value="Unplaced"/>
</dbReference>
<evidence type="ECO:0000256" key="10">
    <source>
        <dbReference type="ARBA" id="ARBA00022871"/>
    </source>
</evidence>
<dbReference type="InterPro" id="IPR011009">
    <property type="entry name" value="Kinase-like_dom_sf"/>
</dbReference>